<comment type="caution">
    <text evidence="2">The sequence shown here is derived from an EMBL/GenBank/DDBJ whole genome shotgun (WGS) entry which is preliminary data.</text>
</comment>
<proteinExistence type="predicted"/>
<dbReference type="InterPro" id="IPR000210">
    <property type="entry name" value="BTB/POZ_dom"/>
</dbReference>
<sequence>MATPLVTIDRDGDLRMNVAAKEDTKGLLVNRHTLCLSSSVFRAMLGVDSHFKESARNATADGGIQEVTFEDDDFKTVEILMNVIHLQHHNVPREVSFEQLDKIAQLCDKYDLVRSLGPWPEVWSKPYEAKTETEGSERWLFIAVVFKNAPIYSRITSRLILATRLTDTELVVNDRRFTEGVPTRVLDAIAKSRTATLSALLQFCCRTFRRLRDEHSYCSYRGSVNESEANTCETIKLGCLSRQFPTLEDLVQNEPVGQTISGVYTTIIYIKRLQQMKGLEQRPRPEIFSKYGRIASGRALDIQIHHEASTAQGLSNL</sequence>
<name>A0ABR4B5V3_9LECA</name>
<protein>
    <recommendedName>
        <fullName evidence="1">BTB domain-containing protein</fullName>
    </recommendedName>
</protein>
<dbReference type="EMBL" id="JBHFEH010000022">
    <property type="protein sequence ID" value="KAL2053249.1"/>
    <property type="molecule type" value="Genomic_DNA"/>
</dbReference>
<reference evidence="2 3" key="1">
    <citation type="submission" date="2024-09" db="EMBL/GenBank/DDBJ databases">
        <title>Rethinking Asexuality: The Enigmatic Case of Functional Sexual Genes in Lepraria (Stereocaulaceae).</title>
        <authorList>
            <person name="Doellman M."/>
            <person name="Sun Y."/>
            <person name="Barcenas-Pena A."/>
            <person name="Lumbsch H.T."/>
            <person name="Grewe F."/>
        </authorList>
    </citation>
    <scope>NUCLEOTIDE SEQUENCE [LARGE SCALE GENOMIC DNA]</scope>
    <source>
        <strain evidence="2 3">Grewe 0041</strain>
    </source>
</reference>
<organism evidence="2 3">
    <name type="scientific">Lepraria finkii</name>
    <dbReference type="NCBI Taxonomy" id="1340010"/>
    <lineage>
        <taxon>Eukaryota</taxon>
        <taxon>Fungi</taxon>
        <taxon>Dikarya</taxon>
        <taxon>Ascomycota</taxon>
        <taxon>Pezizomycotina</taxon>
        <taxon>Lecanoromycetes</taxon>
        <taxon>OSLEUM clade</taxon>
        <taxon>Lecanoromycetidae</taxon>
        <taxon>Lecanorales</taxon>
        <taxon>Lecanorineae</taxon>
        <taxon>Stereocaulaceae</taxon>
        <taxon>Lepraria</taxon>
    </lineage>
</organism>
<accession>A0ABR4B5V3</accession>
<gene>
    <name evidence="2" type="ORF">ABVK25_006574</name>
</gene>
<keyword evidence="3" id="KW-1185">Reference proteome</keyword>
<dbReference type="PROSITE" id="PS50097">
    <property type="entry name" value="BTB"/>
    <property type="match status" value="1"/>
</dbReference>
<evidence type="ECO:0000313" key="3">
    <source>
        <dbReference type="Proteomes" id="UP001590951"/>
    </source>
</evidence>
<dbReference type="Proteomes" id="UP001590951">
    <property type="component" value="Unassembled WGS sequence"/>
</dbReference>
<evidence type="ECO:0000313" key="2">
    <source>
        <dbReference type="EMBL" id="KAL2053249.1"/>
    </source>
</evidence>
<dbReference type="Gene3D" id="3.30.710.10">
    <property type="entry name" value="Potassium Channel Kv1.1, Chain A"/>
    <property type="match status" value="1"/>
</dbReference>
<evidence type="ECO:0000259" key="1">
    <source>
        <dbReference type="PROSITE" id="PS50097"/>
    </source>
</evidence>
<dbReference type="Pfam" id="PF00651">
    <property type="entry name" value="BTB"/>
    <property type="match status" value="1"/>
</dbReference>
<dbReference type="InterPro" id="IPR011333">
    <property type="entry name" value="SKP1/BTB/POZ_sf"/>
</dbReference>
<feature type="domain" description="BTB" evidence="1">
    <location>
        <begin position="12"/>
        <end position="93"/>
    </location>
</feature>